<dbReference type="InterPro" id="IPR051054">
    <property type="entry name" value="SorC_transcr_regulators"/>
</dbReference>
<accession>A0A7W6GU19</accession>
<dbReference type="EMBL" id="JACIEJ010000016">
    <property type="protein sequence ID" value="MBB3988141.1"/>
    <property type="molecule type" value="Genomic_DNA"/>
</dbReference>
<name>A0A7W6GU19_9RHOB</name>
<evidence type="ECO:0000256" key="2">
    <source>
        <dbReference type="ARBA" id="ARBA00023015"/>
    </source>
</evidence>
<dbReference type="RefSeq" id="WP_246429499.1">
    <property type="nucleotide sequence ID" value="NZ_BAABBZ010000017.1"/>
</dbReference>
<comment type="caution">
    <text evidence="6">The sequence shown here is derived from an EMBL/GenBank/DDBJ whole genome shotgun (WGS) entry which is preliminary data.</text>
</comment>
<dbReference type="Pfam" id="PF04198">
    <property type="entry name" value="Sugar-bind"/>
    <property type="match status" value="1"/>
</dbReference>
<keyword evidence="2" id="KW-0805">Transcription regulation</keyword>
<evidence type="ECO:0000256" key="1">
    <source>
        <dbReference type="ARBA" id="ARBA00010466"/>
    </source>
</evidence>
<dbReference type="AlphaFoldDB" id="A0A7W6GU19"/>
<dbReference type="Proteomes" id="UP000541426">
    <property type="component" value="Unassembled WGS sequence"/>
</dbReference>
<dbReference type="InterPro" id="IPR007324">
    <property type="entry name" value="Sugar-bd_dom_put"/>
</dbReference>
<comment type="similarity">
    <text evidence="1">Belongs to the SorC transcriptional regulatory family.</text>
</comment>
<gene>
    <name evidence="6" type="ORF">GGQ68_004497</name>
</gene>
<dbReference type="GO" id="GO:0030246">
    <property type="term" value="F:carbohydrate binding"/>
    <property type="evidence" value="ECO:0007669"/>
    <property type="project" value="InterPro"/>
</dbReference>
<dbReference type="Gene3D" id="1.10.10.60">
    <property type="entry name" value="Homeodomain-like"/>
    <property type="match status" value="1"/>
</dbReference>
<dbReference type="InterPro" id="IPR037171">
    <property type="entry name" value="NagB/RpiA_transferase-like"/>
</dbReference>
<keyword evidence="4" id="KW-0804">Transcription</keyword>
<dbReference type="Gene3D" id="3.40.50.1360">
    <property type="match status" value="1"/>
</dbReference>
<sequence length="310" mass="33523">MSKRRILDRSLMHMAARLHYVDGLSQRDVAKKLDISTASASRVLARAREEGVVQIKVADIFETDALGAKLATALGLRAASVCESTRPHDMAYRVSELLREGDLPGSPVIAIGWGRTIKSVLMEGLPKLPGSSIVPCIGGMEETEPHFQINELVRLAAESTGGQAMFLHAPYLASKELRGVLERDPKSRRVFESWSKVDAAIFGIGSIAQAAYIETLHFGETNRARVVGDVARRYYDIDGIEVLWDGEEDLMAIPRLDMRRIPLSIGVAAGHDKADAILGAVRSGMVNALVTDSATASDLLASLNVSPDGH</sequence>
<organism evidence="6 7">
    <name type="scientific">Sagittula marina</name>
    <dbReference type="NCBI Taxonomy" id="943940"/>
    <lineage>
        <taxon>Bacteria</taxon>
        <taxon>Pseudomonadati</taxon>
        <taxon>Pseudomonadota</taxon>
        <taxon>Alphaproteobacteria</taxon>
        <taxon>Rhodobacterales</taxon>
        <taxon>Roseobacteraceae</taxon>
        <taxon>Sagittula</taxon>
    </lineage>
</organism>
<reference evidence="6 7" key="1">
    <citation type="submission" date="2020-08" db="EMBL/GenBank/DDBJ databases">
        <title>Genomic Encyclopedia of Type Strains, Phase IV (KMG-IV): sequencing the most valuable type-strain genomes for metagenomic binning, comparative biology and taxonomic classification.</title>
        <authorList>
            <person name="Goeker M."/>
        </authorList>
    </citation>
    <scope>NUCLEOTIDE SEQUENCE [LARGE SCALE GENOMIC DNA]</scope>
    <source>
        <strain evidence="6 7">DSM 102235</strain>
    </source>
</reference>
<feature type="domain" description="Sugar-binding" evidence="5">
    <location>
        <begin position="61"/>
        <end position="301"/>
    </location>
</feature>
<evidence type="ECO:0000256" key="4">
    <source>
        <dbReference type="ARBA" id="ARBA00023163"/>
    </source>
</evidence>
<proteinExistence type="inferred from homology"/>
<dbReference type="PANTHER" id="PTHR34294:SF1">
    <property type="entry name" value="TRANSCRIPTIONAL REGULATOR LSRR"/>
    <property type="match status" value="1"/>
</dbReference>
<dbReference type="GO" id="GO:0003677">
    <property type="term" value="F:DNA binding"/>
    <property type="evidence" value="ECO:0007669"/>
    <property type="project" value="UniProtKB-KW"/>
</dbReference>
<dbReference type="SUPFAM" id="SSF100950">
    <property type="entry name" value="NagB/RpiA/CoA transferase-like"/>
    <property type="match status" value="1"/>
</dbReference>
<keyword evidence="7" id="KW-1185">Reference proteome</keyword>
<evidence type="ECO:0000313" key="7">
    <source>
        <dbReference type="Proteomes" id="UP000541426"/>
    </source>
</evidence>
<evidence type="ECO:0000313" key="6">
    <source>
        <dbReference type="EMBL" id="MBB3988141.1"/>
    </source>
</evidence>
<evidence type="ECO:0000259" key="5">
    <source>
        <dbReference type="Pfam" id="PF04198"/>
    </source>
</evidence>
<keyword evidence="3 6" id="KW-0238">DNA-binding</keyword>
<dbReference type="PANTHER" id="PTHR34294">
    <property type="entry name" value="TRANSCRIPTIONAL REGULATOR-RELATED"/>
    <property type="match status" value="1"/>
</dbReference>
<protein>
    <submittedName>
        <fullName evidence="6">DNA-binding transcriptional regulator LsrR (DeoR family)</fullName>
    </submittedName>
</protein>
<evidence type="ECO:0000256" key="3">
    <source>
        <dbReference type="ARBA" id="ARBA00023125"/>
    </source>
</evidence>